<keyword evidence="3" id="KW-0418">Kinase</keyword>
<dbReference type="AlphaFoldDB" id="N6X179"/>
<dbReference type="Gene3D" id="3.20.20.450">
    <property type="entry name" value="EAL domain"/>
    <property type="match status" value="1"/>
</dbReference>
<proteinExistence type="predicted"/>
<dbReference type="eggNOG" id="COG5001">
    <property type="taxonomic scope" value="Bacteria"/>
</dbReference>
<feature type="domain" description="GGDEF" evidence="9">
    <location>
        <begin position="289"/>
        <end position="420"/>
    </location>
</feature>
<dbReference type="SMART" id="SM00267">
    <property type="entry name" value="GGDEF"/>
    <property type="match status" value="1"/>
</dbReference>
<dbReference type="OrthoDB" id="6341453at2"/>
<evidence type="ECO:0000259" key="8">
    <source>
        <dbReference type="PROSITE" id="PS50883"/>
    </source>
</evidence>
<dbReference type="NCBIfam" id="TIGR00254">
    <property type="entry name" value="GGDEF"/>
    <property type="match status" value="1"/>
</dbReference>
<evidence type="ECO:0000256" key="5">
    <source>
        <dbReference type="ARBA" id="ARBA00059827"/>
    </source>
</evidence>
<dbReference type="NCBIfam" id="TIGR00229">
    <property type="entry name" value="sensory_box"/>
    <property type="match status" value="2"/>
</dbReference>
<dbReference type="PANTHER" id="PTHR44757">
    <property type="entry name" value="DIGUANYLATE CYCLASE DGCP"/>
    <property type="match status" value="1"/>
</dbReference>
<evidence type="ECO:0000259" key="7">
    <source>
        <dbReference type="PROSITE" id="PS50112"/>
    </source>
</evidence>
<dbReference type="SMART" id="SM00091">
    <property type="entry name" value="PAS"/>
    <property type="match status" value="2"/>
</dbReference>
<reference evidence="10 11" key="1">
    <citation type="journal article" date="2013" name="Genome Announc.">
        <title>Genome Sequence of the Polycyclic Aromatic Hydrocarbon-Degrading Bacterium Strain Marinobacter nanhaiticus D15-8WT.</title>
        <authorList>
            <person name="Cui Z."/>
            <person name="Gao W."/>
            <person name="Li Q."/>
            <person name="Xu G."/>
            <person name="Zheng L."/>
        </authorList>
    </citation>
    <scope>NUCLEOTIDE SEQUENCE [LARGE SCALE GENOMIC DNA]</scope>
    <source>
        <strain evidence="10 11">D15-8W</strain>
    </source>
</reference>
<evidence type="ECO:0000259" key="9">
    <source>
        <dbReference type="PROSITE" id="PS50887"/>
    </source>
</evidence>
<protein>
    <recommendedName>
        <fullName evidence="6">Sensor protein FixL</fullName>
    </recommendedName>
</protein>
<dbReference type="InterPro" id="IPR001633">
    <property type="entry name" value="EAL_dom"/>
</dbReference>
<dbReference type="SMART" id="SM00052">
    <property type="entry name" value="EAL"/>
    <property type="match status" value="1"/>
</dbReference>
<dbReference type="Pfam" id="PF00990">
    <property type="entry name" value="GGDEF"/>
    <property type="match status" value="1"/>
</dbReference>
<dbReference type="InterPro" id="IPR000014">
    <property type="entry name" value="PAS"/>
</dbReference>
<dbReference type="InterPro" id="IPR043128">
    <property type="entry name" value="Rev_trsase/Diguanyl_cyclase"/>
</dbReference>
<dbReference type="CDD" id="cd01948">
    <property type="entry name" value="EAL"/>
    <property type="match status" value="1"/>
</dbReference>
<keyword evidence="4" id="KW-0067">ATP-binding</keyword>
<dbReference type="CDD" id="cd00130">
    <property type="entry name" value="PAS"/>
    <property type="match status" value="2"/>
</dbReference>
<dbReference type="CDD" id="cd01949">
    <property type="entry name" value="GGDEF"/>
    <property type="match status" value="1"/>
</dbReference>
<name>N6X179_9GAMM</name>
<evidence type="ECO:0000256" key="6">
    <source>
        <dbReference type="ARBA" id="ARBA00070616"/>
    </source>
</evidence>
<comment type="caution">
    <text evidence="10">The sequence shown here is derived from an EMBL/GenBank/DDBJ whole genome shotgun (WGS) entry which is preliminary data.</text>
</comment>
<dbReference type="STRING" id="626887.J057_05811"/>
<sequence length="684" mass="76841">MELSKLDDLYSTLLESAVDGIITIDERGIIKSFNSSAERLFGYTRDEVIGRKINMLMPRPVSREHDKFIRNYLKGEEARIIGIGREVEGLHKEGHTFPLHLSVGEAVKDGRRKFIGICHDLTSYHRVLRQLAEAEERYRDIVESQKQLICRVDSKLRITFANASFSQIIGVQQDSLIGIPLTEIALDDDQQLGPRLCKMFQNNSDLDEVNITVTMKSRDSGALVDWSFKRVDVQEPGEKLELQGFGIDISEKEEALKHALYLENHDQLTGFLNKRAFTSALEPWINPRRTYALMHLDCKRFTMINQKYGYDVGDQVIAEAAARVNQTLDRPCLCAREGGSGMLLAVPVRDHADANALARRLIESLERPTPIDGESLRLETACGIALYPTNSDQPDTLIQIAGSALQYAKTHDQPVAFFSPQFHAGITWQLDIEQGLKHAIETEALEIYLQPKLDLTSHRILSYEALVRWNHAEHGFISPAAFIPVAERTMLGQTLDRYVLSAVIRLIANCREQGLEEPVIAVNMTAKHFSDTSLPVFIQELLDTHGVSANKLQLEITEGIVMKLRRTTTRVLDELRSLGIEISLDDFGTGYSSLSYLQQLYVHELKIDKVFIDDLESVRGATLVRSIIAIGKVSGLRIVAEGIETEEQVNVLRSMNCDLGQGYFFAKPQPGRRLLGLDAPPLSH</sequence>
<keyword evidence="2" id="KW-0547">Nucleotide-binding</keyword>
<dbReference type="PROSITE" id="PS50887">
    <property type="entry name" value="GGDEF"/>
    <property type="match status" value="1"/>
</dbReference>
<dbReference type="Gene3D" id="3.30.70.270">
    <property type="match status" value="1"/>
</dbReference>
<keyword evidence="11" id="KW-1185">Reference proteome</keyword>
<dbReference type="EMBL" id="APLQ01000011">
    <property type="protein sequence ID" value="ENO14843.1"/>
    <property type="molecule type" value="Genomic_DNA"/>
</dbReference>
<dbReference type="Proteomes" id="UP000013165">
    <property type="component" value="Unassembled WGS sequence"/>
</dbReference>
<evidence type="ECO:0000313" key="10">
    <source>
        <dbReference type="EMBL" id="ENO14843.1"/>
    </source>
</evidence>
<dbReference type="GO" id="GO:0005524">
    <property type="term" value="F:ATP binding"/>
    <property type="evidence" value="ECO:0007669"/>
    <property type="project" value="UniProtKB-KW"/>
</dbReference>
<organism evidence="10 11">
    <name type="scientific">Marinobacter nanhaiticus D15-8W</name>
    <dbReference type="NCBI Taxonomy" id="626887"/>
    <lineage>
        <taxon>Bacteria</taxon>
        <taxon>Pseudomonadati</taxon>
        <taxon>Pseudomonadota</taxon>
        <taxon>Gammaproteobacteria</taxon>
        <taxon>Pseudomonadales</taxon>
        <taxon>Marinobacteraceae</taxon>
        <taxon>Marinobacter</taxon>
    </lineage>
</organism>
<dbReference type="PATRIC" id="fig|626887.3.peg.1157"/>
<dbReference type="FunFam" id="3.30.450.20:FF:000060">
    <property type="entry name" value="Sensor protein FixL"/>
    <property type="match status" value="1"/>
</dbReference>
<dbReference type="InterPro" id="IPR052155">
    <property type="entry name" value="Biofilm_reg_signaling"/>
</dbReference>
<keyword evidence="1" id="KW-0808">Transferase</keyword>
<dbReference type="InterPro" id="IPR000160">
    <property type="entry name" value="GGDEF_dom"/>
</dbReference>
<dbReference type="Pfam" id="PF00989">
    <property type="entry name" value="PAS"/>
    <property type="match status" value="1"/>
</dbReference>
<feature type="domain" description="PAS" evidence="7">
    <location>
        <begin position="6"/>
        <end position="76"/>
    </location>
</feature>
<dbReference type="InterPro" id="IPR013767">
    <property type="entry name" value="PAS_fold"/>
</dbReference>
<dbReference type="InterPro" id="IPR035919">
    <property type="entry name" value="EAL_sf"/>
</dbReference>
<dbReference type="GO" id="GO:0006355">
    <property type="term" value="P:regulation of DNA-templated transcription"/>
    <property type="evidence" value="ECO:0007669"/>
    <property type="project" value="InterPro"/>
</dbReference>
<evidence type="ECO:0000256" key="3">
    <source>
        <dbReference type="ARBA" id="ARBA00022777"/>
    </source>
</evidence>
<accession>N6X179</accession>
<dbReference type="PANTHER" id="PTHR44757:SF2">
    <property type="entry name" value="BIOFILM ARCHITECTURE MAINTENANCE PROTEIN MBAA"/>
    <property type="match status" value="1"/>
</dbReference>
<dbReference type="SUPFAM" id="SSF141868">
    <property type="entry name" value="EAL domain-like"/>
    <property type="match status" value="1"/>
</dbReference>
<dbReference type="Pfam" id="PF13188">
    <property type="entry name" value="PAS_8"/>
    <property type="match status" value="1"/>
</dbReference>
<dbReference type="RefSeq" id="WP_004579140.1">
    <property type="nucleotide sequence ID" value="NZ_AP028878.1"/>
</dbReference>
<dbReference type="InterPro" id="IPR035965">
    <property type="entry name" value="PAS-like_dom_sf"/>
</dbReference>
<evidence type="ECO:0000256" key="1">
    <source>
        <dbReference type="ARBA" id="ARBA00022679"/>
    </source>
</evidence>
<dbReference type="HOGENOM" id="CLU_000445_70_20_6"/>
<feature type="domain" description="PAS" evidence="7">
    <location>
        <begin position="134"/>
        <end position="178"/>
    </location>
</feature>
<evidence type="ECO:0000256" key="4">
    <source>
        <dbReference type="ARBA" id="ARBA00022840"/>
    </source>
</evidence>
<dbReference type="Gene3D" id="3.30.450.20">
    <property type="entry name" value="PAS domain"/>
    <property type="match status" value="2"/>
</dbReference>
<dbReference type="PROSITE" id="PS50883">
    <property type="entry name" value="EAL"/>
    <property type="match status" value="1"/>
</dbReference>
<feature type="domain" description="EAL" evidence="8">
    <location>
        <begin position="429"/>
        <end position="682"/>
    </location>
</feature>
<dbReference type="SUPFAM" id="SSF55073">
    <property type="entry name" value="Nucleotide cyclase"/>
    <property type="match status" value="1"/>
</dbReference>
<dbReference type="Pfam" id="PF00563">
    <property type="entry name" value="EAL"/>
    <property type="match status" value="1"/>
</dbReference>
<gene>
    <name evidence="10" type="ORF">J057_05811</name>
</gene>
<dbReference type="SUPFAM" id="SSF55785">
    <property type="entry name" value="PYP-like sensor domain (PAS domain)"/>
    <property type="match status" value="2"/>
</dbReference>
<evidence type="ECO:0000256" key="2">
    <source>
        <dbReference type="ARBA" id="ARBA00022741"/>
    </source>
</evidence>
<dbReference type="GO" id="GO:0016301">
    <property type="term" value="F:kinase activity"/>
    <property type="evidence" value="ECO:0007669"/>
    <property type="project" value="UniProtKB-KW"/>
</dbReference>
<evidence type="ECO:0000313" key="11">
    <source>
        <dbReference type="Proteomes" id="UP000013165"/>
    </source>
</evidence>
<dbReference type="InterPro" id="IPR029787">
    <property type="entry name" value="Nucleotide_cyclase"/>
</dbReference>
<comment type="function">
    <text evidence="5">Putative oxygen sensor; modulates the activity of FixJ, a transcriptional activator of nitrogen fixation fixK gene. FixL probably acts as a kinase that phosphorylates FixJ.</text>
</comment>
<dbReference type="PROSITE" id="PS50112">
    <property type="entry name" value="PAS"/>
    <property type="match status" value="2"/>
</dbReference>